<name>A0A3L6FYX7_MAIZE</name>
<dbReference type="EMBL" id="NCVQ01000003">
    <property type="protein sequence ID" value="PWZ39987.1"/>
    <property type="molecule type" value="Genomic_DNA"/>
</dbReference>
<dbReference type="ExpressionAtlas" id="A0A3L6FYX7">
    <property type="expression patterns" value="baseline and differential"/>
</dbReference>
<feature type="signal peptide" evidence="2">
    <location>
        <begin position="1"/>
        <end position="26"/>
    </location>
</feature>
<evidence type="ECO:0000313" key="3">
    <source>
        <dbReference type="EMBL" id="PWZ39987.1"/>
    </source>
</evidence>
<comment type="caution">
    <text evidence="3">The sequence shown here is derived from an EMBL/GenBank/DDBJ whole genome shotgun (WGS) entry which is preliminary data.</text>
</comment>
<keyword evidence="2" id="KW-0732">Signal</keyword>
<accession>A0A3L6FYX7</accession>
<feature type="region of interest" description="Disordered" evidence="1">
    <location>
        <begin position="41"/>
        <end position="85"/>
    </location>
</feature>
<sequence>MKMRTPAVAFAALLVLLLLITTRAHGIRMDRQLHEAINSKKKMMADPKSGGGGEAASIAAAGDSVRKHCAPDGRRRCSGTTKQMTPTTVVGSRYSEVAMIISAHAAPRFHEDYYGPSGHEPNHH</sequence>
<feature type="chain" id="PRO_5018251049" evidence="2">
    <location>
        <begin position="27"/>
        <end position="124"/>
    </location>
</feature>
<organism evidence="3">
    <name type="scientific">Zea mays</name>
    <name type="common">Maize</name>
    <dbReference type="NCBI Taxonomy" id="4577"/>
    <lineage>
        <taxon>Eukaryota</taxon>
        <taxon>Viridiplantae</taxon>
        <taxon>Streptophyta</taxon>
        <taxon>Embryophyta</taxon>
        <taxon>Tracheophyta</taxon>
        <taxon>Spermatophyta</taxon>
        <taxon>Magnoliopsida</taxon>
        <taxon>Liliopsida</taxon>
        <taxon>Poales</taxon>
        <taxon>Poaceae</taxon>
        <taxon>PACMAD clade</taxon>
        <taxon>Panicoideae</taxon>
        <taxon>Andropogonodae</taxon>
        <taxon>Andropogoneae</taxon>
        <taxon>Tripsacinae</taxon>
        <taxon>Zea</taxon>
    </lineage>
</organism>
<reference evidence="3" key="1">
    <citation type="journal article" date="2018" name="Nat. Genet.">
        <title>Extensive intraspecific gene order and gene structural variations between Mo17 and other maize genomes.</title>
        <authorList>
            <person name="Sun S."/>
            <person name="Zhou Y."/>
            <person name="Chen J."/>
            <person name="Shi J."/>
            <person name="Zhao H."/>
            <person name="Zhao H."/>
            <person name="Song W."/>
            <person name="Zhang M."/>
            <person name="Cui Y."/>
            <person name="Dong X."/>
            <person name="Liu H."/>
            <person name="Ma X."/>
            <person name="Jiao Y."/>
            <person name="Wang B."/>
            <person name="Wei X."/>
            <person name="Stein J.C."/>
            <person name="Glaubitz J.C."/>
            <person name="Lu F."/>
            <person name="Yu G."/>
            <person name="Liang C."/>
            <person name="Fengler K."/>
            <person name="Li B."/>
            <person name="Rafalski A."/>
            <person name="Schnable P.S."/>
            <person name="Ware D.H."/>
            <person name="Buckler E.S."/>
            <person name="Lai J."/>
        </authorList>
    </citation>
    <scope>NUCLEOTIDE SEQUENCE [LARGE SCALE GENOMIC DNA]</scope>
    <source>
        <tissue evidence="3">Seedling</tissue>
    </source>
</reference>
<dbReference type="AlphaFoldDB" id="A0A3L6FYX7"/>
<dbReference type="Proteomes" id="UP000251960">
    <property type="component" value="Chromosome 2"/>
</dbReference>
<evidence type="ECO:0000256" key="1">
    <source>
        <dbReference type="SAM" id="MobiDB-lite"/>
    </source>
</evidence>
<protein>
    <submittedName>
        <fullName evidence="3">Uncharacterized protein</fullName>
    </submittedName>
</protein>
<evidence type="ECO:0000256" key="2">
    <source>
        <dbReference type="SAM" id="SignalP"/>
    </source>
</evidence>
<gene>
    <name evidence="3" type="ORF">Zm00014a_025733</name>
</gene>
<feature type="compositionally biased region" description="Basic and acidic residues" evidence="1">
    <location>
        <begin position="64"/>
        <end position="75"/>
    </location>
</feature>
<proteinExistence type="predicted"/>